<feature type="coiled-coil region" evidence="1">
    <location>
        <begin position="225"/>
        <end position="254"/>
    </location>
</feature>
<evidence type="ECO:0000256" key="2">
    <source>
        <dbReference type="SAM" id="Phobius"/>
    </source>
</evidence>
<keyword evidence="4" id="KW-1185">Reference proteome</keyword>
<dbReference type="InterPro" id="IPR011990">
    <property type="entry name" value="TPR-like_helical_dom_sf"/>
</dbReference>
<name>A0A8I0AA24_9CLOT</name>
<keyword evidence="2" id="KW-0472">Membrane</keyword>
<dbReference type="SUPFAM" id="SSF48452">
    <property type="entry name" value="TPR-like"/>
    <property type="match status" value="2"/>
</dbReference>
<dbReference type="Gene3D" id="1.25.40.10">
    <property type="entry name" value="Tetratricopeptide repeat domain"/>
    <property type="match status" value="3"/>
</dbReference>
<proteinExistence type="predicted"/>
<sequence length="373" mass="43679">MGNKLNKIYEKSMDNYNKGYIEKALEECEKGISLNLKDVRLLNLKGMLLYIKGDLKGAIAVWKINKDYNNDEISKIYIRDAKKDEENIKLYSLAEHDIKELKIDNAIEKLEKCRVSDFNSINVNNALSICYLKKGNYLKAMEFNEASLIINKEGRTALEIRNQINGYLQDPVDEFKNSIKKKALIILLILLGVIAIFIFLNINKKDEGLSNNTENIVANEEIINKEIINEEVNNEEVNNEEKNTQVNKLNSEEEIKKAYEESIGLFDEKKYDESIEKLQSAYNSDVDTYYRKHVLFLLASCYYEKNQINEAIQYYEEYIDKYDETYIEEIYYKLALAYENIDLNKSKEYANYIKNKFSNSIYNNSKISQIIYK</sequence>
<evidence type="ECO:0000313" key="4">
    <source>
        <dbReference type="Proteomes" id="UP000662088"/>
    </source>
</evidence>
<dbReference type="Pfam" id="PF13174">
    <property type="entry name" value="TPR_6"/>
    <property type="match status" value="1"/>
</dbReference>
<organism evidence="3 4">
    <name type="scientific">Clostridium lentum</name>
    <dbReference type="NCBI Taxonomy" id="2763037"/>
    <lineage>
        <taxon>Bacteria</taxon>
        <taxon>Bacillati</taxon>
        <taxon>Bacillota</taxon>
        <taxon>Clostridia</taxon>
        <taxon>Eubacteriales</taxon>
        <taxon>Clostridiaceae</taxon>
        <taxon>Clostridium</taxon>
    </lineage>
</organism>
<dbReference type="InterPro" id="IPR019734">
    <property type="entry name" value="TPR_rpt"/>
</dbReference>
<gene>
    <name evidence="3" type="ORF">H8R92_09665</name>
</gene>
<dbReference type="Proteomes" id="UP000662088">
    <property type="component" value="Unassembled WGS sequence"/>
</dbReference>
<feature type="transmembrane region" description="Helical" evidence="2">
    <location>
        <begin position="183"/>
        <end position="202"/>
    </location>
</feature>
<evidence type="ECO:0000313" key="3">
    <source>
        <dbReference type="EMBL" id="MBC5640681.1"/>
    </source>
</evidence>
<reference evidence="3" key="1">
    <citation type="submission" date="2020-08" db="EMBL/GenBank/DDBJ databases">
        <title>Genome public.</title>
        <authorList>
            <person name="Liu C."/>
            <person name="Sun Q."/>
        </authorList>
    </citation>
    <scope>NUCLEOTIDE SEQUENCE</scope>
    <source>
        <strain evidence="3">NSJ-42</strain>
    </source>
</reference>
<dbReference type="RefSeq" id="WP_186835315.1">
    <property type="nucleotide sequence ID" value="NZ_JACOOQ010000015.1"/>
</dbReference>
<keyword evidence="2" id="KW-0812">Transmembrane</keyword>
<keyword evidence="1" id="KW-0175">Coiled coil</keyword>
<dbReference type="AlphaFoldDB" id="A0A8I0AA24"/>
<comment type="caution">
    <text evidence="3">The sequence shown here is derived from an EMBL/GenBank/DDBJ whole genome shotgun (WGS) entry which is preliminary data.</text>
</comment>
<dbReference type="EMBL" id="JACOOQ010000015">
    <property type="protein sequence ID" value="MBC5640681.1"/>
    <property type="molecule type" value="Genomic_DNA"/>
</dbReference>
<keyword evidence="2" id="KW-1133">Transmembrane helix</keyword>
<evidence type="ECO:0000256" key="1">
    <source>
        <dbReference type="SAM" id="Coils"/>
    </source>
</evidence>
<protein>
    <submittedName>
        <fullName evidence="3">Tetratricopeptide repeat protein</fullName>
    </submittedName>
</protein>
<accession>A0A8I0AA24</accession>